<evidence type="ECO:0000256" key="2">
    <source>
        <dbReference type="ARBA" id="ARBA00022741"/>
    </source>
</evidence>
<dbReference type="CDD" id="cd03214">
    <property type="entry name" value="ABC_Iron-Siderophores_B12_Hemin"/>
    <property type="match status" value="1"/>
</dbReference>
<name>A0A644T449_9ZZZZ</name>
<keyword evidence="3 6" id="KW-0067">ATP-binding</keyword>
<dbReference type="InterPro" id="IPR003593">
    <property type="entry name" value="AAA+_ATPase"/>
</dbReference>
<evidence type="ECO:0000256" key="1">
    <source>
        <dbReference type="ARBA" id="ARBA00022448"/>
    </source>
</evidence>
<dbReference type="PANTHER" id="PTHR42794:SF1">
    <property type="entry name" value="HEMIN IMPORT ATP-BINDING PROTEIN HMUV"/>
    <property type="match status" value="1"/>
</dbReference>
<dbReference type="Pfam" id="PF00005">
    <property type="entry name" value="ABC_tran"/>
    <property type="match status" value="1"/>
</dbReference>
<keyword evidence="4" id="KW-1278">Translocase</keyword>
<dbReference type="FunFam" id="3.40.50.300:FF:000134">
    <property type="entry name" value="Iron-enterobactin ABC transporter ATP-binding protein"/>
    <property type="match status" value="1"/>
</dbReference>
<evidence type="ECO:0000313" key="6">
    <source>
        <dbReference type="EMBL" id="MPL61549.1"/>
    </source>
</evidence>
<dbReference type="SMART" id="SM00382">
    <property type="entry name" value="AAA"/>
    <property type="match status" value="1"/>
</dbReference>
<evidence type="ECO:0000256" key="4">
    <source>
        <dbReference type="ARBA" id="ARBA00022967"/>
    </source>
</evidence>
<evidence type="ECO:0000259" key="5">
    <source>
        <dbReference type="PROSITE" id="PS50893"/>
    </source>
</evidence>
<dbReference type="EMBL" id="VSSQ01000015">
    <property type="protein sequence ID" value="MPL61549.1"/>
    <property type="molecule type" value="Genomic_DNA"/>
</dbReference>
<comment type="caution">
    <text evidence="6">The sequence shown here is derived from an EMBL/GenBank/DDBJ whole genome shotgun (WGS) entry which is preliminary data.</text>
</comment>
<dbReference type="InterPro" id="IPR003439">
    <property type="entry name" value="ABC_transporter-like_ATP-bd"/>
</dbReference>
<organism evidence="6">
    <name type="scientific">bioreactor metagenome</name>
    <dbReference type="NCBI Taxonomy" id="1076179"/>
    <lineage>
        <taxon>unclassified sequences</taxon>
        <taxon>metagenomes</taxon>
        <taxon>ecological metagenomes</taxon>
    </lineage>
</organism>
<dbReference type="AlphaFoldDB" id="A0A644T449"/>
<dbReference type="Gene3D" id="3.40.50.300">
    <property type="entry name" value="P-loop containing nucleotide triphosphate hydrolases"/>
    <property type="match status" value="1"/>
</dbReference>
<sequence length="406" mass="44887">MILRTSHLDVGYGSKVVVSDINIEALRGQFICLLGPNGCGKSTLIKSLIKTLSPCGGSIYLKGCDIRAVKQDELAKSQAVVLTDRIDTGLLSVFDIVMLGRFPYTGFSGKSSPHDIEVVIDSLKAVSAEALADRLFGELSDGEKQKVMLARALAQEPELIILDEPTSHLDAHHKVEVMFILRRLTYEKGVTILASLHDIDMAMKSCDTAVLVKDGQIVSYGPPEDVLEDKRISSLYDMNKATYSRILGGIELNDSRKRGPVFVAAGCGKGANIYRSLSRDGFEIYTGVLHKNDIDYYVAKAIQAEIIEENPYSEISEFSLKIALTYLRQSRQVIDTGFPFGRDNLRNLELLREAIKDGKIIYSLREEAEARTYFGPLAERFIFCSGIHSLIVKLNQIDHIQAATSC</sequence>
<accession>A0A644T449</accession>
<dbReference type="SUPFAM" id="SSF52540">
    <property type="entry name" value="P-loop containing nucleoside triphosphate hydrolases"/>
    <property type="match status" value="1"/>
</dbReference>
<dbReference type="GO" id="GO:0005524">
    <property type="term" value="F:ATP binding"/>
    <property type="evidence" value="ECO:0007669"/>
    <property type="project" value="UniProtKB-KW"/>
</dbReference>
<dbReference type="GO" id="GO:0016887">
    <property type="term" value="F:ATP hydrolysis activity"/>
    <property type="evidence" value="ECO:0007669"/>
    <property type="project" value="InterPro"/>
</dbReference>
<gene>
    <name evidence="6" type="primary">btuD_21</name>
    <name evidence="6" type="ORF">SDC9_07126</name>
</gene>
<reference evidence="6" key="1">
    <citation type="submission" date="2019-08" db="EMBL/GenBank/DDBJ databases">
        <authorList>
            <person name="Kucharzyk K."/>
            <person name="Murdoch R.W."/>
            <person name="Higgins S."/>
            <person name="Loffler F."/>
        </authorList>
    </citation>
    <scope>NUCLEOTIDE SEQUENCE</scope>
</reference>
<evidence type="ECO:0000256" key="3">
    <source>
        <dbReference type="ARBA" id="ARBA00022840"/>
    </source>
</evidence>
<keyword evidence="1" id="KW-0813">Transport</keyword>
<protein>
    <submittedName>
        <fullName evidence="6">Vitamin B12 import ATP-binding protein BtuD</fullName>
    </submittedName>
</protein>
<proteinExistence type="predicted"/>
<dbReference type="PANTHER" id="PTHR42794">
    <property type="entry name" value="HEMIN IMPORT ATP-BINDING PROTEIN HMUV"/>
    <property type="match status" value="1"/>
</dbReference>
<keyword evidence="2" id="KW-0547">Nucleotide-binding</keyword>
<dbReference type="PROSITE" id="PS50893">
    <property type="entry name" value="ABC_TRANSPORTER_2"/>
    <property type="match status" value="1"/>
</dbReference>
<dbReference type="InterPro" id="IPR027417">
    <property type="entry name" value="P-loop_NTPase"/>
</dbReference>
<feature type="domain" description="ABC transporter" evidence="5">
    <location>
        <begin position="3"/>
        <end position="239"/>
    </location>
</feature>